<comment type="caution">
    <text evidence="1">The sequence shown here is derived from an EMBL/GenBank/DDBJ whole genome shotgun (WGS) entry which is preliminary data.</text>
</comment>
<sequence length="97" mass="10961">MDQTICIKFCVNNEKRGGRPSTSTTDENIDEVKKIILANRRITVREVAEDLNISIGSSHSIFTNDVGMRRVAAKFVSKLLNCEQKQCRVNIAKELLH</sequence>
<dbReference type="AlphaFoldDB" id="A0AAN7ZJT4"/>
<accession>A0AAN7ZJT4</accession>
<reference evidence="1 2" key="1">
    <citation type="journal article" date="2024" name="Insects">
        <title>An Improved Chromosome-Level Genome Assembly of the Firefly Pyrocoelia pectoralis.</title>
        <authorList>
            <person name="Fu X."/>
            <person name="Meyer-Rochow V.B."/>
            <person name="Ballantyne L."/>
            <person name="Zhu X."/>
        </authorList>
    </citation>
    <scope>NUCLEOTIDE SEQUENCE [LARGE SCALE GENOMIC DNA]</scope>
    <source>
        <strain evidence="1">XCY_ONT2</strain>
    </source>
</reference>
<keyword evidence="2" id="KW-1185">Reference proteome</keyword>
<dbReference type="PANTHER" id="PTHR46060:SF1">
    <property type="entry name" value="MARINER MOS1 TRANSPOSASE-LIKE PROTEIN"/>
    <property type="match status" value="1"/>
</dbReference>
<proteinExistence type="predicted"/>
<evidence type="ECO:0000313" key="1">
    <source>
        <dbReference type="EMBL" id="KAK5650165.1"/>
    </source>
</evidence>
<dbReference type="InterPro" id="IPR052709">
    <property type="entry name" value="Transposase-MT_Hybrid"/>
</dbReference>
<protein>
    <submittedName>
        <fullName evidence="1">Uncharacterized protein</fullName>
    </submittedName>
</protein>
<dbReference type="PANTHER" id="PTHR46060">
    <property type="entry name" value="MARINER MOS1 TRANSPOSASE-LIKE PROTEIN"/>
    <property type="match status" value="1"/>
</dbReference>
<dbReference type="EMBL" id="JAVRBK010000001">
    <property type="protein sequence ID" value="KAK5650165.1"/>
    <property type="molecule type" value="Genomic_DNA"/>
</dbReference>
<evidence type="ECO:0000313" key="2">
    <source>
        <dbReference type="Proteomes" id="UP001329430"/>
    </source>
</evidence>
<organism evidence="1 2">
    <name type="scientific">Pyrocoelia pectoralis</name>
    <dbReference type="NCBI Taxonomy" id="417401"/>
    <lineage>
        <taxon>Eukaryota</taxon>
        <taxon>Metazoa</taxon>
        <taxon>Ecdysozoa</taxon>
        <taxon>Arthropoda</taxon>
        <taxon>Hexapoda</taxon>
        <taxon>Insecta</taxon>
        <taxon>Pterygota</taxon>
        <taxon>Neoptera</taxon>
        <taxon>Endopterygota</taxon>
        <taxon>Coleoptera</taxon>
        <taxon>Polyphaga</taxon>
        <taxon>Elateriformia</taxon>
        <taxon>Elateroidea</taxon>
        <taxon>Lampyridae</taxon>
        <taxon>Lampyrinae</taxon>
        <taxon>Pyrocoelia</taxon>
    </lineage>
</organism>
<name>A0AAN7ZJT4_9COLE</name>
<gene>
    <name evidence="1" type="ORF">RI129_001194</name>
</gene>
<dbReference type="Proteomes" id="UP001329430">
    <property type="component" value="Chromosome 1"/>
</dbReference>